<evidence type="ECO:0000313" key="2">
    <source>
        <dbReference type="EMBL" id="GIE54042.1"/>
    </source>
</evidence>
<dbReference type="EMBL" id="BOMQ01000094">
    <property type="protein sequence ID" value="GIE54042.1"/>
    <property type="molecule type" value="Genomic_DNA"/>
</dbReference>
<dbReference type="AlphaFoldDB" id="A0A919JRD0"/>
<keyword evidence="3" id="KW-1185">Reference proteome</keyword>
<dbReference type="RefSeq" id="WP_203776564.1">
    <property type="nucleotide sequence ID" value="NZ_BAAAYJ010000006.1"/>
</dbReference>
<proteinExistence type="predicted"/>
<dbReference type="Proteomes" id="UP000647172">
    <property type="component" value="Unassembled WGS sequence"/>
</dbReference>
<gene>
    <name evidence="2" type="ORF">Ani05nite_75760</name>
</gene>
<evidence type="ECO:0000256" key="1">
    <source>
        <dbReference type="SAM" id="MobiDB-lite"/>
    </source>
</evidence>
<reference evidence="2" key="1">
    <citation type="submission" date="2021-01" db="EMBL/GenBank/DDBJ databases">
        <title>Whole genome shotgun sequence of Actinoplanes nipponensis NBRC 14063.</title>
        <authorList>
            <person name="Komaki H."/>
            <person name="Tamura T."/>
        </authorList>
    </citation>
    <scope>NUCLEOTIDE SEQUENCE</scope>
    <source>
        <strain evidence="2">NBRC 14063</strain>
    </source>
</reference>
<organism evidence="2 3">
    <name type="scientific">Actinoplanes nipponensis</name>
    <dbReference type="NCBI Taxonomy" id="135950"/>
    <lineage>
        <taxon>Bacteria</taxon>
        <taxon>Bacillati</taxon>
        <taxon>Actinomycetota</taxon>
        <taxon>Actinomycetes</taxon>
        <taxon>Micromonosporales</taxon>
        <taxon>Micromonosporaceae</taxon>
        <taxon>Actinoplanes</taxon>
    </lineage>
</organism>
<name>A0A919JRD0_9ACTN</name>
<protein>
    <submittedName>
        <fullName evidence="2">Uncharacterized protein</fullName>
    </submittedName>
</protein>
<feature type="region of interest" description="Disordered" evidence="1">
    <location>
        <begin position="81"/>
        <end position="111"/>
    </location>
</feature>
<sequence length="127" mass="13694">MDSELQHLAWQQARRDDPALPETPWAEGLSSEARRHAWLALLAALTAAEREITTLTARAAERAAEYGADYPALGAAAGMTRQGARRRWPGLSPRGGAAALHRRAERMAAARDQSAVTDPLAIYGHGN</sequence>
<evidence type="ECO:0000313" key="3">
    <source>
        <dbReference type="Proteomes" id="UP000647172"/>
    </source>
</evidence>
<accession>A0A919JRD0</accession>
<comment type="caution">
    <text evidence="2">The sequence shown here is derived from an EMBL/GenBank/DDBJ whole genome shotgun (WGS) entry which is preliminary data.</text>
</comment>